<protein>
    <recommendedName>
        <fullName evidence="4">KOW domain-containing protein</fullName>
    </recommendedName>
</protein>
<keyword evidence="3" id="KW-0687">Ribonucleoprotein</keyword>
<dbReference type="AlphaFoldDB" id="A0A7S4ITW7"/>
<dbReference type="GO" id="GO:1990904">
    <property type="term" value="C:ribonucleoprotein complex"/>
    <property type="evidence" value="ECO:0007669"/>
    <property type="project" value="UniProtKB-KW"/>
</dbReference>
<dbReference type="InterPro" id="IPR008991">
    <property type="entry name" value="Translation_prot_SH3-like_sf"/>
</dbReference>
<dbReference type="EMBL" id="HBKP01024455">
    <property type="protein sequence ID" value="CAE2239681.1"/>
    <property type="molecule type" value="Transcribed_RNA"/>
</dbReference>
<accession>A0A7S4ITW7</accession>
<evidence type="ECO:0000256" key="2">
    <source>
        <dbReference type="ARBA" id="ARBA00022980"/>
    </source>
</evidence>
<dbReference type="InterPro" id="IPR005824">
    <property type="entry name" value="KOW"/>
</dbReference>
<dbReference type="SUPFAM" id="SSF50104">
    <property type="entry name" value="Translation proteins SH3-like domain"/>
    <property type="match status" value="1"/>
</dbReference>
<comment type="similarity">
    <text evidence="1">Belongs to the eukaryotic ribosomal protein eL27 family.</text>
</comment>
<name>A0A7S4ITW7_9EUKA</name>
<evidence type="ECO:0000256" key="3">
    <source>
        <dbReference type="ARBA" id="ARBA00023274"/>
    </source>
</evidence>
<dbReference type="GO" id="GO:0003735">
    <property type="term" value="F:structural constituent of ribosome"/>
    <property type="evidence" value="ECO:0007669"/>
    <property type="project" value="InterPro"/>
</dbReference>
<dbReference type="Pfam" id="PF00467">
    <property type="entry name" value="KOW"/>
    <property type="match status" value="1"/>
</dbReference>
<dbReference type="PANTHER" id="PTHR10497">
    <property type="entry name" value="60S RIBOSOMAL PROTEIN L27"/>
    <property type="match status" value="1"/>
</dbReference>
<dbReference type="SMART" id="SM00739">
    <property type="entry name" value="KOW"/>
    <property type="match status" value="1"/>
</dbReference>
<dbReference type="FunFam" id="2.30.30.770:FF:000001">
    <property type="entry name" value="60S ribosomal protein L27"/>
    <property type="match status" value="1"/>
</dbReference>
<evidence type="ECO:0000259" key="4">
    <source>
        <dbReference type="SMART" id="SM00739"/>
    </source>
</evidence>
<keyword evidence="2" id="KW-0689">Ribosomal protein</keyword>
<reference evidence="5" key="1">
    <citation type="submission" date="2021-01" db="EMBL/GenBank/DDBJ databases">
        <authorList>
            <person name="Corre E."/>
            <person name="Pelletier E."/>
            <person name="Niang G."/>
            <person name="Scheremetjew M."/>
            <person name="Finn R."/>
            <person name="Kale V."/>
            <person name="Holt S."/>
            <person name="Cochrane G."/>
            <person name="Meng A."/>
            <person name="Brown T."/>
            <person name="Cohen L."/>
        </authorList>
    </citation>
    <scope>NUCLEOTIDE SEQUENCE</scope>
    <source>
        <strain evidence="5">DIVA3 518/3/11/1/6</strain>
    </source>
</reference>
<gene>
    <name evidence="5" type="ORF">VSP0166_LOCUS17051</name>
</gene>
<dbReference type="GO" id="GO:0005840">
    <property type="term" value="C:ribosome"/>
    <property type="evidence" value="ECO:0007669"/>
    <property type="project" value="UniProtKB-KW"/>
</dbReference>
<evidence type="ECO:0000313" key="5">
    <source>
        <dbReference type="EMBL" id="CAE2239681.1"/>
    </source>
</evidence>
<dbReference type="CDD" id="cd06090">
    <property type="entry name" value="KOW_RPL27"/>
    <property type="match status" value="1"/>
</dbReference>
<organism evidence="5">
    <name type="scientific">Vannella robusta</name>
    <dbReference type="NCBI Taxonomy" id="1487602"/>
    <lineage>
        <taxon>Eukaryota</taxon>
        <taxon>Amoebozoa</taxon>
        <taxon>Discosea</taxon>
        <taxon>Flabellinia</taxon>
        <taxon>Vannellidae</taxon>
        <taxon>Vannella</taxon>
    </lineage>
</organism>
<evidence type="ECO:0000256" key="1">
    <source>
        <dbReference type="ARBA" id="ARBA00009124"/>
    </source>
</evidence>
<dbReference type="InterPro" id="IPR038655">
    <property type="entry name" value="Ribosomal_eL27_sf"/>
</dbReference>
<proteinExistence type="inferred from homology"/>
<dbReference type="InterPro" id="IPR041991">
    <property type="entry name" value="Ribosomal_eL27_KOW"/>
</dbReference>
<feature type="domain" description="KOW" evidence="4">
    <location>
        <begin position="4"/>
        <end position="31"/>
    </location>
</feature>
<dbReference type="Gene3D" id="2.30.30.770">
    <property type="match status" value="1"/>
</dbReference>
<sequence length="135" mass="15769">MPKFMKPGKIVIVLQGRYAGRKAVIVKNNDDGTEDRKYPHAILAGIDRYPLKVNKRMSKKKIARRSRIKPFVKAVNYNHVMPTRYVLKDVSLKAAVGPNALDKGKRKETRKQVKALFEEKYKNTNTRYFFQKLRF</sequence>
<dbReference type="GO" id="GO:0006412">
    <property type="term" value="P:translation"/>
    <property type="evidence" value="ECO:0007669"/>
    <property type="project" value="InterPro"/>
</dbReference>
<dbReference type="InterPro" id="IPR001141">
    <property type="entry name" value="Ribosomal_eL27"/>
</dbReference>
<dbReference type="Pfam" id="PF01777">
    <property type="entry name" value="Ribosomal_L27e"/>
    <property type="match status" value="1"/>
</dbReference>